<dbReference type="AlphaFoldDB" id="A0A9D1H6W8"/>
<dbReference type="EMBL" id="DVLW01000106">
    <property type="protein sequence ID" value="HIT94321.1"/>
    <property type="molecule type" value="Genomic_DNA"/>
</dbReference>
<evidence type="ECO:0000256" key="3">
    <source>
        <dbReference type="ARBA" id="ARBA00023274"/>
    </source>
</evidence>
<keyword evidence="5" id="KW-0694">RNA-binding</keyword>
<dbReference type="Gene3D" id="3.30.70.1730">
    <property type="match status" value="1"/>
</dbReference>
<gene>
    <name evidence="5" type="primary">rplJ</name>
    <name evidence="6" type="ORF">IAC43_03985</name>
</gene>
<sequence length="172" mass="18338">MPSNKVLLEKQKVVEELKAKIDGAVAGVLVDYKGINVADDTKLRKEMREAGVHYSVYKNSAVRFAVTGGKFEELAKHLDGTTAVALSTEDATAAARIIAKYAKDHKDCFNIKGGFIENDVLDAAGVNAIASIPSREVLLSQLAGGLNGIVRNLAVVLDQIAKKDENAEEATA</sequence>
<organism evidence="6 7">
    <name type="scientific">Candidatus Faecivivens stercoripullorum</name>
    <dbReference type="NCBI Taxonomy" id="2840805"/>
    <lineage>
        <taxon>Bacteria</taxon>
        <taxon>Bacillati</taxon>
        <taxon>Bacillota</taxon>
        <taxon>Clostridia</taxon>
        <taxon>Eubacteriales</taxon>
        <taxon>Oscillospiraceae</taxon>
        <taxon>Oscillospiraceae incertae sedis</taxon>
        <taxon>Candidatus Faecivivens</taxon>
    </lineage>
</organism>
<comment type="subunit">
    <text evidence="5">Part of the ribosomal stalk of the 50S ribosomal subunit. The N-terminus interacts with L11 and the large rRNA to form the base of the stalk. The C-terminus forms an elongated spine to which L12 dimers bind in a sequential fashion forming a multimeric L10(L12)X complex.</text>
</comment>
<dbReference type="InterPro" id="IPR047865">
    <property type="entry name" value="Ribosomal_uL10_bac_type"/>
</dbReference>
<dbReference type="InterPro" id="IPR002363">
    <property type="entry name" value="Ribosomal_uL10_CS_bac"/>
</dbReference>
<keyword evidence="3 5" id="KW-0687">Ribonucleoprotein</keyword>
<dbReference type="CDD" id="cd05797">
    <property type="entry name" value="Ribosomal_L10"/>
    <property type="match status" value="1"/>
</dbReference>
<dbReference type="Pfam" id="PF00466">
    <property type="entry name" value="Ribosomal_L10"/>
    <property type="match status" value="1"/>
</dbReference>
<evidence type="ECO:0000256" key="2">
    <source>
        <dbReference type="ARBA" id="ARBA00022980"/>
    </source>
</evidence>
<dbReference type="PANTHER" id="PTHR11560">
    <property type="entry name" value="39S RIBOSOMAL PROTEIN L10, MITOCHONDRIAL"/>
    <property type="match status" value="1"/>
</dbReference>
<keyword evidence="2 5" id="KW-0689">Ribosomal protein</keyword>
<dbReference type="InterPro" id="IPR043141">
    <property type="entry name" value="Ribosomal_uL10-like_sf"/>
</dbReference>
<accession>A0A9D1H6W8</accession>
<dbReference type="GO" id="GO:0006412">
    <property type="term" value="P:translation"/>
    <property type="evidence" value="ECO:0007669"/>
    <property type="project" value="UniProtKB-UniRule"/>
</dbReference>
<reference evidence="6" key="1">
    <citation type="submission" date="2020-10" db="EMBL/GenBank/DDBJ databases">
        <authorList>
            <person name="Gilroy R."/>
        </authorList>
    </citation>
    <scope>NUCLEOTIDE SEQUENCE</scope>
    <source>
        <strain evidence="6">ChiBcec7-5410</strain>
    </source>
</reference>
<dbReference type="Proteomes" id="UP000824160">
    <property type="component" value="Unassembled WGS sequence"/>
</dbReference>
<evidence type="ECO:0000256" key="1">
    <source>
        <dbReference type="ARBA" id="ARBA00008889"/>
    </source>
</evidence>
<name>A0A9D1H6W8_9FIRM</name>
<dbReference type="PROSITE" id="PS01109">
    <property type="entry name" value="RIBOSOMAL_L10"/>
    <property type="match status" value="1"/>
</dbReference>
<keyword evidence="5" id="KW-0699">rRNA-binding</keyword>
<evidence type="ECO:0000313" key="7">
    <source>
        <dbReference type="Proteomes" id="UP000824160"/>
    </source>
</evidence>
<evidence type="ECO:0000256" key="4">
    <source>
        <dbReference type="ARBA" id="ARBA00035202"/>
    </source>
</evidence>
<dbReference type="NCBIfam" id="NF000955">
    <property type="entry name" value="PRK00099.1-1"/>
    <property type="match status" value="1"/>
</dbReference>
<dbReference type="GO" id="GO:0070180">
    <property type="term" value="F:large ribosomal subunit rRNA binding"/>
    <property type="evidence" value="ECO:0007669"/>
    <property type="project" value="UniProtKB-UniRule"/>
</dbReference>
<dbReference type="GO" id="GO:0003735">
    <property type="term" value="F:structural constituent of ribosome"/>
    <property type="evidence" value="ECO:0007669"/>
    <property type="project" value="InterPro"/>
</dbReference>
<comment type="caution">
    <text evidence="6">The sequence shown here is derived from an EMBL/GenBank/DDBJ whole genome shotgun (WGS) entry which is preliminary data.</text>
</comment>
<dbReference type="GO" id="GO:0015934">
    <property type="term" value="C:large ribosomal subunit"/>
    <property type="evidence" value="ECO:0007669"/>
    <property type="project" value="InterPro"/>
</dbReference>
<evidence type="ECO:0000256" key="5">
    <source>
        <dbReference type="HAMAP-Rule" id="MF_00362"/>
    </source>
</evidence>
<proteinExistence type="inferred from homology"/>
<dbReference type="Gene3D" id="6.10.250.290">
    <property type="match status" value="1"/>
</dbReference>
<dbReference type="HAMAP" id="MF_00362">
    <property type="entry name" value="Ribosomal_uL10"/>
    <property type="match status" value="1"/>
</dbReference>
<comment type="similarity">
    <text evidence="1 5">Belongs to the universal ribosomal protein uL10 family.</text>
</comment>
<reference evidence="6" key="2">
    <citation type="journal article" date="2021" name="PeerJ">
        <title>Extensive microbial diversity within the chicken gut microbiome revealed by metagenomics and culture.</title>
        <authorList>
            <person name="Gilroy R."/>
            <person name="Ravi A."/>
            <person name="Getino M."/>
            <person name="Pursley I."/>
            <person name="Horton D.L."/>
            <person name="Alikhan N.F."/>
            <person name="Baker D."/>
            <person name="Gharbi K."/>
            <person name="Hall N."/>
            <person name="Watson M."/>
            <person name="Adriaenssens E.M."/>
            <person name="Foster-Nyarko E."/>
            <person name="Jarju S."/>
            <person name="Secka A."/>
            <person name="Antonio M."/>
            <person name="Oren A."/>
            <person name="Chaudhuri R.R."/>
            <person name="La Ragione R."/>
            <person name="Hildebrand F."/>
            <person name="Pallen M.J."/>
        </authorList>
    </citation>
    <scope>NUCLEOTIDE SEQUENCE</scope>
    <source>
        <strain evidence="6">ChiBcec7-5410</strain>
    </source>
</reference>
<protein>
    <recommendedName>
        <fullName evidence="4 5">Large ribosomal subunit protein uL10</fullName>
    </recommendedName>
</protein>
<dbReference type="SUPFAM" id="SSF160369">
    <property type="entry name" value="Ribosomal protein L10-like"/>
    <property type="match status" value="1"/>
</dbReference>
<dbReference type="InterPro" id="IPR001790">
    <property type="entry name" value="Ribosomal_uL10"/>
</dbReference>
<evidence type="ECO:0000313" key="6">
    <source>
        <dbReference type="EMBL" id="HIT94321.1"/>
    </source>
</evidence>
<dbReference type="InterPro" id="IPR022973">
    <property type="entry name" value="Ribosomal_uL10_bac"/>
</dbReference>
<comment type="function">
    <text evidence="5">Forms part of the ribosomal stalk, playing a central role in the interaction of the ribosome with GTP-bound translation factors.</text>
</comment>